<reference evidence="9 10" key="1">
    <citation type="journal article" date="2016" name="Nat. Commun.">
        <title>Thousands of microbial genomes shed light on interconnected biogeochemical processes in an aquifer system.</title>
        <authorList>
            <person name="Anantharaman K."/>
            <person name="Brown C.T."/>
            <person name="Hug L.A."/>
            <person name="Sharon I."/>
            <person name="Castelle C.J."/>
            <person name="Probst A.J."/>
            <person name="Thomas B.C."/>
            <person name="Singh A."/>
            <person name="Wilkins M.J."/>
            <person name="Karaoz U."/>
            <person name="Brodie E.L."/>
            <person name="Williams K.H."/>
            <person name="Hubbard S.S."/>
            <person name="Banfield J.F."/>
        </authorList>
    </citation>
    <scope>NUCLEOTIDE SEQUENCE [LARGE SCALE GENOMIC DNA]</scope>
</reference>
<dbReference type="InterPro" id="IPR049177">
    <property type="entry name" value="MgtC_SapB_SrpB_YhiD_N"/>
</dbReference>
<dbReference type="EMBL" id="MHKU01000038">
    <property type="protein sequence ID" value="OGY96281.1"/>
    <property type="molecule type" value="Genomic_DNA"/>
</dbReference>
<evidence type="ECO:0000313" key="9">
    <source>
        <dbReference type="EMBL" id="OGY96281.1"/>
    </source>
</evidence>
<dbReference type="InterPro" id="IPR003416">
    <property type="entry name" value="MgtC/SapB/SrpB/YhiD_fam"/>
</dbReference>
<dbReference type="Pfam" id="PF02308">
    <property type="entry name" value="MgtC"/>
    <property type="match status" value="1"/>
</dbReference>
<keyword evidence="4 7" id="KW-0812">Transmembrane</keyword>
<name>A0A1G2C585_9BACT</name>
<evidence type="ECO:0000313" key="10">
    <source>
        <dbReference type="Proteomes" id="UP000176648"/>
    </source>
</evidence>
<protein>
    <recommendedName>
        <fullName evidence="8">MgtC/SapB/SrpB/YhiD N-terminal domain-containing protein</fullName>
    </recommendedName>
</protein>
<evidence type="ECO:0000256" key="4">
    <source>
        <dbReference type="ARBA" id="ARBA00022692"/>
    </source>
</evidence>
<feature type="transmembrane region" description="Helical" evidence="7">
    <location>
        <begin position="115"/>
        <end position="148"/>
    </location>
</feature>
<evidence type="ECO:0000256" key="2">
    <source>
        <dbReference type="ARBA" id="ARBA00009298"/>
    </source>
</evidence>
<gene>
    <name evidence="9" type="ORF">A2122_01520</name>
</gene>
<dbReference type="STRING" id="1798644.A2122_01520"/>
<keyword evidence="3" id="KW-1003">Cell membrane</keyword>
<evidence type="ECO:0000256" key="6">
    <source>
        <dbReference type="ARBA" id="ARBA00023136"/>
    </source>
</evidence>
<comment type="subcellular location">
    <subcellularLocation>
        <location evidence="1">Cell membrane</location>
        <topology evidence="1">Multi-pass membrane protein</topology>
    </subcellularLocation>
</comment>
<comment type="similarity">
    <text evidence="2">Belongs to the MgtC/SapB family.</text>
</comment>
<dbReference type="PANTHER" id="PTHR33778:SF1">
    <property type="entry name" value="MAGNESIUM TRANSPORTER YHID-RELATED"/>
    <property type="match status" value="1"/>
</dbReference>
<organism evidence="9 10">
    <name type="scientific">Candidatus Liptonbacteria bacterium GWB1_49_6</name>
    <dbReference type="NCBI Taxonomy" id="1798644"/>
    <lineage>
        <taxon>Bacteria</taxon>
        <taxon>Candidatus Liptoniibacteriota</taxon>
    </lineage>
</organism>
<keyword evidence="6 7" id="KW-0472">Membrane</keyword>
<dbReference type="Proteomes" id="UP000176648">
    <property type="component" value="Unassembled WGS sequence"/>
</dbReference>
<feature type="domain" description="MgtC/SapB/SrpB/YhiD N-terminal" evidence="8">
    <location>
        <begin position="16"/>
        <end position="152"/>
    </location>
</feature>
<dbReference type="GO" id="GO:0005886">
    <property type="term" value="C:plasma membrane"/>
    <property type="evidence" value="ECO:0007669"/>
    <property type="project" value="UniProtKB-SubCell"/>
</dbReference>
<feature type="transmembrane region" description="Helical" evidence="7">
    <location>
        <begin position="71"/>
        <end position="95"/>
    </location>
</feature>
<evidence type="ECO:0000256" key="1">
    <source>
        <dbReference type="ARBA" id="ARBA00004651"/>
    </source>
</evidence>
<evidence type="ECO:0000256" key="5">
    <source>
        <dbReference type="ARBA" id="ARBA00022989"/>
    </source>
</evidence>
<keyword evidence="5 7" id="KW-1133">Transmembrane helix</keyword>
<accession>A0A1G2C585</accession>
<evidence type="ECO:0000256" key="7">
    <source>
        <dbReference type="SAM" id="Phobius"/>
    </source>
</evidence>
<dbReference type="AlphaFoldDB" id="A0A1G2C585"/>
<dbReference type="PANTHER" id="PTHR33778">
    <property type="entry name" value="PROTEIN MGTC"/>
    <property type="match status" value="1"/>
</dbReference>
<evidence type="ECO:0000259" key="8">
    <source>
        <dbReference type="Pfam" id="PF02308"/>
    </source>
</evidence>
<evidence type="ECO:0000256" key="3">
    <source>
        <dbReference type="ARBA" id="ARBA00022475"/>
    </source>
</evidence>
<feature type="transmembrane region" description="Helical" evidence="7">
    <location>
        <begin position="40"/>
        <end position="64"/>
    </location>
</feature>
<dbReference type="PRINTS" id="PR01837">
    <property type="entry name" value="MGTCSAPBPROT"/>
</dbReference>
<sequence>MSITYMLDFSQMFIRLALALLLGALIGIEREIVGKKEAGIRTTMLVSGGAAIFSMIGLTLPYIIAPNPESVAGVIAGSSGFLSVIANIVVGIGFLGGGIIIKNQEHAHGVTTAALIWVSAAIGILAGIGLFAFAIASAVILAGLLYLLRDVKVRKVG</sequence>
<proteinExistence type="inferred from homology"/>
<comment type="caution">
    <text evidence="9">The sequence shown here is derived from an EMBL/GenBank/DDBJ whole genome shotgun (WGS) entry which is preliminary data.</text>
</comment>